<dbReference type="GO" id="GO:0005634">
    <property type="term" value="C:nucleus"/>
    <property type="evidence" value="ECO:0007669"/>
    <property type="project" value="UniProtKB-SubCell"/>
</dbReference>
<comment type="caution">
    <text evidence="4">The sequence shown here is derived from an EMBL/GenBank/DDBJ whole genome shotgun (WGS) entry which is preliminary data.</text>
</comment>
<comment type="subcellular location">
    <subcellularLocation>
        <location evidence="1">Nucleus</location>
    </subcellularLocation>
</comment>
<dbReference type="EMBL" id="JAGHQL010000061">
    <property type="protein sequence ID" value="KAH0542089.1"/>
    <property type="molecule type" value="Genomic_DNA"/>
</dbReference>
<evidence type="ECO:0000259" key="3">
    <source>
        <dbReference type="Pfam" id="PF13934"/>
    </source>
</evidence>
<reference evidence="4" key="1">
    <citation type="submission" date="2021-03" db="EMBL/GenBank/DDBJ databases">
        <title>Comparative genomics and phylogenomic investigation of the class Geoglossomycetes provide insights into ecological specialization and systematics.</title>
        <authorList>
            <person name="Melie T."/>
            <person name="Pirro S."/>
            <person name="Miller A.N."/>
            <person name="Quandt A."/>
        </authorList>
    </citation>
    <scope>NUCLEOTIDE SEQUENCE</scope>
    <source>
        <strain evidence="4">GBOQ0MN5Z8</strain>
    </source>
</reference>
<evidence type="ECO:0000313" key="5">
    <source>
        <dbReference type="Proteomes" id="UP000698800"/>
    </source>
</evidence>
<gene>
    <name evidence="4" type="ORF">FGG08_003469</name>
</gene>
<evidence type="ECO:0000313" key="4">
    <source>
        <dbReference type="EMBL" id="KAH0542089.1"/>
    </source>
</evidence>
<dbReference type="Proteomes" id="UP000698800">
    <property type="component" value="Unassembled WGS sequence"/>
</dbReference>
<dbReference type="AlphaFoldDB" id="A0A9P8IAY8"/>
<accession>A0A9P8IAY8</accession>
<evidence type="ECO:0000256" key="2">
    <source>
        <dbReference type="ARBA" id="ARBA00023242"/>
    </source>
</evidence>
<evidence type="ECO:0000256" key="1">
    <source>
        <dbReference type="ARBA" id="ARBA00004123"/>
    </source>
</evidence>
<dbReference type="OrthoDB" id="20729at2759"/>
<dbReference type="InterPro" id="IPR025151">
    <property type="entry name" value="ELYS_dom"/>
</dbReference>
<keyword evidence="5" id="KW-1185">Reference proteome</keyword>
<feature type="domain" description="ELYS-like" evidence="3">
    <location>
        <begin position="8"/>
        <end position="145"/>
    </location>
</feature>
<name>A0A9P8IAY8_9PEZI</name>
<sequence>MLTNAYGVQTALEYLSHPSLGIPTFADEILFHLVRRDKSDFTVPLAYYHTVNPPLTNRNALDALFDCLCWVNISEAFFFSRTQPETLRRYLFEQLIKFVLSGTPTTHLSRRKELTEIQRANKAVELINLPLTEDENQWFEECLTETNDNTLRDAKDTLLMRRIGTGRFKEALQAKDGLDHGKLDGINWESLRLGIEKGLGPRKILEDMLPINHSEKD</sequence>
<dbReference type="Pfam" id="PF13934">
    <property type="entry name" value="ELYS"/>
    <property type="match status" value="1"/>
</dbReference>
<protein>
    <recommendedName>
        <fullName evidence="3">ELYS-like domain-containing protein</fullName>
    </recommendedName>
</protein>
<organism evidence="4 5">
    <name type="scientific">Glutinoglossum americanum</name>
    <dbReference type="NCBI Taxonomy" id="1670608"/>
    <lineage>
        <taxon>Eukaryota</taxon>
        <taxon>Fungi</taxon>
        <taxon>Dikarya</taxon>
        <taxon>Ascomycota</taxon>
        <taxon>Pezizomycotina</taxon>
        <taxon>Geoglossomycetes</taxon>
        <taxon>Geoglossales</taxon>
        <taxon>Geoglossaceae</taxon>
        <taxon>Glutinoglossum</taxon>
    </lineage>
</organism>
<keyword evidence="2" id="KW-0539">Nucleus</keyword>
<proteinExistence type="predicted"/>